<evidence type="ECO:0000313" key="1">
    <source>
        <dbReference type="EMBL" id="KRT54095.1"/>
    </source>
</evidence>
<keyword evidence="4" id="KW-1185">Reference proteome</keyword>
<dbReference type="Proteomes" id="UP000051634">
    <property type="component" value="Unassembled WGS sequence"/>
</dbReference>
<proteinExistence type="predicted"/>
<comment type="caution">
    <text evidence="1">The sequence shown here is derived from an EMBL/GenBank/DDBJ whole genome shotgun (WGS) entry which is preliminary data.</text>
</comment>
<evidence type="ECO:0000313" key="3">
    <source>
        <dbReference type="Proteomes" id="UP000051276"/>
    </source>
</evidence>
<organism evidence="1 4">
    <name type="scientific">endosymbiont of Ridgeia piscesae</name>
    <dbReference type="NCBI Taxonomy" id="54398"/>
    <lineage>
        <taxon>Bacteria</taxon>
        <taxon>Pseudomonadati</taxon>
        <taxon>Pseudomonadota</taxon>
        <taxon>Gammaproteobacteria</taxon>
        <taxon>sulfur-oxidizing symbionts</taxon>
    </lineage>
</organism>
<name>A0A0T5YU07_9GAMM</name>
<dbReference type="STRING" id="54398.Ga0074115_102197"/>
<dbReference type="RefSeq" id="WP_057956456.1">
    <property type="nucleotide sequence ID" value="NZ_KQ556930.1"/>
</dbReference>
<dbReference type="Proteomes" id="UP000051276">
    <property type="component" value="Unassembled WGS sequence"/>
</dbReference>
<dbReference type="Gene3D" id="2.30.30.830">
    <property type="match status" value="1"/>
</dbReference>
<dbReference type="EMBL" id="LMXI01000425">
    <property type="protein sequence ID" value="KRT58003.1"/>
    <property type="molecule type" value="Genomic_DNA"/>
</dbReference>
<dbReference type="PIRSF" id="PIRSF016481">
    <property type="entry name" value="Pilus_assembly_PilP"/>
    <property type="match status" value="1"/>
</dbReference>
<dbReference type="Pfam" id="PF04351">
    <property type="entry name" value="PilP"/>
    <property type="match status" value="1"/>
</dbReference>
<dbReference type="EMBL" id="LDXT01000094">
    <property type="protein sequence ID" value="KRT54095.1"/>
    <property type="molecule type" value="Genomic_DNA"/>
</dbReference>
<gene>
    <name evidence="1" type="ORF">Ga0074115_102197</name>
    <name evidence="2" type="ORF">Ga0076813_12697</name>
</gene>
<accession>A0A0T5YU07</accession>
<reference evidence="3 4" key="1">
    <citation type="submission" date="2015-11" db="EMBL/GenBank/DDBJ databases">
        <title>The genome of Candidatus Endoriftia persephone in Ridgeia piscesae and population structure of the North Eastern Pacific vestimentiferan symbionts.</title>
        <authorList>
            <person name="Perez M."/>
            <person name="Juniper K.S."/>
        </authorList>
    </citation>
    <scope>NUCLEOTIDE SEQUENCE [LARGE SCALE GENOMIC DNA]</scope>
    <source>
        <strain evidence="2">Ind10</strain>
        <strain evidence="1">Ind11</strain>
    </source>
</reference>
<dbReference type="AlphaFoldDB" id="A0A0T5YU07"/>
<protein>
    <submittedName>
        <fullName evidence="1">Tfp pilus assembly protein PilP</fullName>
    </submittedName>
    <submittedName>
        <fullName evidence="2">Type IV pilus assembly protein PilP</fullName>
    </submittedName>
</protein>
<dbReference type="OrthoDB" id="5296580at2"/>
<sequence>MMLSSPTMRSRWWFVLVPLFVMAGCTESRVDDLERFVADTKSATPPRIDPLPEVKQIDTFLYESGGRRDPFSSEVQQTEIDRVAVDDGVSPNFNRRKEELEHFPLDSIRMVGTLEQDGTTWGLVQTPEGTIHRVRAGNYMGRNHGRVTVISEEKIDLTEIVQDGLGGYRERLASLALTE</sequence>
<evidence type="ECO:0000313" key="2">
    <source>
        <dbReference type="EMBL" id="KRT58003.1"/>
    </source>
</evidence>
<evidence type="ECO:0000313" key="4">
    <source>
        <dbReference type="Proteomes" id="UP000051634"/>
    </source>
</evidence>
<dbReference type="InterPro" id="IPR007446">
    <property type="entry name" value="PilP"/>
</dbReference>